<sequence>MVHPTIPRDLDITIPLPSPMNPLPMPAAPQYPGLPSSQPDIRSCPLPGVRCPTCAANGKEVWVIPGRACGNCGTPCC</sequence>
<dbReference type="EMBL" id="CM003107">
    <property type="protein sequence ID" value="KUI73454.1"/>
    <property type="molecule type" value="Genomic_DNA"/>
</dbReference>
<dbReference type="AlphaFoldDB" id="A0A194WAJ4"/>
<name>A0A194WAJ4_CYTMA</name>
<proteinExistence type="predicted"/>
<evidence type="ECO:0000313" key="2">
    <source>
        <dbReference type="EMBL" id="KUI73454.1"/>
    </source>
</evidence>
<accession>A0A194WAJ4</accession>
<gene>
    <name evidence="2" type="ORF">VM1G_09098</name>
</gene>
<reference evidence="2" key="1">
    <citation type="submission" date="2014-12" db="EMBL/GenBank/DDBJ databases">
        <title>Genome Sequence of Valsa Canker Pathogens Uncovers a Specific Adaption of Colonization on Woody Bark.</title>
        <authorList>
            <person name="Yin Z."/>
            <person name="Liu H."/>
            <person name="Gao X."/>
            <person name="Li Z."/>
            <person name="Song N."/>
            <person name="Ke X."/>
            <person name="Dai Q."/>
            <person name="Wu Y."/>
            <person name="Sun Y."/>
            <person name="Xu J.-R."/>
            <person name="Kang Z.K."/>
            <person name="Wang L."/>
            <person name="Huang L."/>
        </authorList>
    </citation>
    <scope>NUCLEOTIDE SEQUENCE [LARGE SCALE GENOMIC DNA]</scope>
    <source>
        <strain evidence="2">03-8</strain>
    </source>
</reference>
<protein>
    <submittedName>
        <fullName evidence="2">Uncharacterized protein</fullName>
    </submittedName>
</protein>
<evidence type="ECO:0000256" key="1">
    <source>
        <dbReference type="SAM" id="MobiDB-lite"/>
    </source>
</evidence>
<dbReference type="Proteomes" id="UP000078559">
    <property type="component" value="Chromosome 10"/>
</dbReference>
<keyword evidence="3" id="KW-1185">Reference proteome</keyword>
<feature type="region of interest" description="Disordered" evidence="1">
    <location>
        <begin position="1"/>
        <end position="38"/>
    </location>
</feature>
<feature type="compositionally biased region" description="Basic and acidic residues" evidence="1">
    <location>
        <begin position="1"/>
        <end position="11"/>
    </location>
</feature>
<evidence type="ECO:0000313" key="3">
    <source>
        <dbReference type="Proteomes" id="UP000078559"/>
    </source>
</evidence>
<feature type="compositionally biased region" description="Pro residues" evidence="1">
    <location>
        <begin position="16"/>
        <end position="29"/>
    </location>
</feature>
<organism evidence="2 3">
    <name type="scientific">Cytospora mali</name>
    <name type="common">Apple Valsa canker fungus</name>
    <name type="synonym">Valsa mali</name>
    <dbReference type="NCBI Taxonomy" id="578113"/>
    <lineage>
        <taxon>Eukaryota</taxon>
        <taxon>Fungi</taxon>
        <taxon>Dikarya</taxon>
        <taxon>Ascomycota</taxon>
        <taxon>Pezizomycotina</taxon>
        <taxon>Sordariomycetes</taxon>
        <taxon>Sordariomycetidae</taxon>
        <taxon>Diaporthales</taxon>
        <taxon>Cytosporaceae</taxon>
        <taxon>Cytospora</taxon>
    </lineage>
</organism>
<dbReference type="OrthoDB" id="6133115at2759"/>